<evidence type="ECO:0000313" key="2">
    <source>
        <dbReference type="Proteomes" id="UP000266669"/>
    </source>
</evidence>
<dbReference type="InterPro" id="IPR023393">
    <property type="entry name" value="START-like_dom_sf"/>
</dbReference>
<dbReference type="RefSeq" id="WP_118981538.1">
    <property type="nucleotide sequence ID" value="NZ_QHCS01000002.1"/>
</dbReference>
<dbReference type="EMBL" id="QHCS01000002">
    <property type="protein sequence ID" value="RHX85899.1"/>
    <property type="molecule type" value="Genomic_DNA"/>
</dbReference>
<accession>A0A8B6RYB2</accession>
<sequence>METLTFTILIHADVKTVWHKMLDDKSYRIWTEAFHTGSFYEGSWKKGSFIRFLGPDENGGLGGMYSRIKENITNQYISIEHLGMVSNGVVDTESEAVKKWTPSFENYTFKEQGPGKTELIIEMQTIEEYKSMFEDMWPKALKALKDLSEAG</sequence>
<comment type="caution">
    <text evidence="1">The sequence shown here is derived from an EMBL/GenBank/DDBJ whole genome shotgun (WGS) entry which is preliminary data.</text>
</comment>
<protein>
    <recommendedName>
        <fullName evidence="3">ATPase</fullName>
    </recommendedName>
</protein>
<dbReference type="Proteomes" id="UP000266669">
    <property type="component" value="Unassembled WGS sequence"/>
</dbReference>
<evidence type="ECO:0000313" key="1">
    <source>
        <dbReference type="EMBL" id="RHX85899.1"/>
    </source>
</evidence>
<reference evidence="2" key="1">
    <citation type="submission" date="2018-05" db="EMBL/GenBank/DDBJ databases">
        <title>Leptospira yasudae sp. nov. and Leptospira stimsonii sp. nov., two pathogenic species of the genus Leptospira isolated from environmental sources.</title>
        <authorList>
            <person name="Casanovas-Massana A."/>
            <person name="Hamond C."/>
            <person name="Santos L.A."/>
            <person name="Hacker K.P."/>
            <person name="Balassiano I."/>
            <person name="Medeiros M.A."/>
            <person name="Reis M.G."/>
            <person name="Ko A.I."/>
            <person name="Wunder E.A."/>
        </authorList>
    </citation>
    <scope>NUCLEOTIDE SEQUENCE [LARGE SCALE GENOMIC DNA]</scope>
    <source>
        <strain evidence="2">AMB6-RJ</strain>
    </source>
</reference>
<evidence type="ECO:0008006" key="3">
    <source>
        <dbReference type="Google" id="ProtNLM"/>
    </source>
</evidence>
<proteinExistence type="predicted"/>
<organism evidence="1 2">
    <name type="scientific">Leptospira stimsonii</name>
    <dbReference type="NCBI Taxonomy" id="2202203"/>
    <lineage>
        <taxon>Bacteria</taxon>
        <taxon>Pseudomonadati</taxon>
        <taxon>Spirochaetota</taxon>
        <taxon>Spirochaetia</taxon>
        <taxon>Leptospirales</taxon>
        <taxon>Leptospiraceae</taxon>
        <taxon>Leptospira</taxon>
    </lineage>
</organism>
<gene>
    <name evidence="1" type="ORF">DLM78_08335</name>
</gene>
<dbReference type="AlphaFoldDB" id="A0A8B6RYB2"/>
<name>A0A8B6RYB2_9LEPT</name>
<dbReference type="SUPFAM" id="SSF55961">
    <property type="entry name" value="Bet v1-like"/>
    <property type="match status" value="1"/>
</dbReference>
<dbReference type="Gene3D" id="3.30.530.20">
    <property type="match status" value="1"/>
</dbReference>